<evidence type="ECO:0000256" key="2">
    <source>
        <dbReference type="ARBA" id="ARBA00022692"/>
    </source>
</evidence>
<protein>
    <submittedName>
        <fullName evidence="8">Proton-conducting membrane transporter</fullName>
    </submittedName>
</protein>
<organism evidence="8 9">
    <name type="scientific">Dyadobacter soli</name>
    <dbReference type="NCBI Taxonomy" id="659014"/>
    <lineage>
        <taxon>Bacteria</taxon>
        <taxon>Pseudomonadati</taxon>
        <taxon>Bacteroidota</taxon>
        <taxon>Cytophagia</taxon>
        <taxon>Cytophagales</taxon>
        <taxon>Spirosomataceae</taxon>
        <taxon>Dyadobacter</taxon>
    </lineage>
</organism>
<dbReference type="EMBL" id="FNAN01000022">
    <property type="protein sequence ID" value="SDG73592.1"/>
    <property type="molecule type" value="Genomic_DNA"/>
</dbReference>
<dbReference type="GO" id="GO:0042773">
    <property type="term" value="P:ATP synthesis coupled electron transport"/>
    <property type="evidence" value="ECO:0007669"/>
    <property type="project" value="InterPro"/>
</dbReference>
<reference evidence="9" key="1">
    <citation type="submission" date="2016-10" db="EMBL/GenBank/DDBJ databases">
        <authorList>
            <person name="Varghese N."/>
            <person name="Submissions S."/>
        </authorList>
    </citation>
    <scope>NUCLEOTIDE SEQUENCE [LARGE SCALE GENOMIC DNA]</scope>
    <source>
        <strain evidence="9">DSM 25329</strain>
    </source>
</reference>
<comment type="subcellular location">
    <subcellularLocation>
        <location evidence="1">Endomembrane system</location>
        <topology evidence="1">Multi-pass membrane protein</topology>
    </subcellularLocation>
    <subcellularLocation>
        <location evidence="5">Membrane</location>
        <topology evidence="5">Multi-pass membrane protein</topology>
    </subcellularLocation>
</comment>
<evidence type="ECO:0000256" key="6">
    <source>
        <dbReference type="SAM" id="Phobius"/>
    </source>
</evidence>
<dbReference type="Proteomes" id="UP000198748">
    <property type="component" value="Unassembled WGS sequence"/>
</dbReference>
<feature type="domain" description="NADH:quinone oxidoreductase/Mrp antiporter transmembrane" evidence="7">
    <location>
        <begin position="63"/>
        <end position="250"/>
    </location>
</feature>
<dbReference type="Pfam" id="PF00361">
    <property type="entry name" value="Proton_antipo_M"/>
    <property type="match status" value="1"/>
</dbReference>
<dbReference type="GO" id="GO:0015990">
    <property type="term" value="P:electron transport coupled proton transport"/>
    <property type="evidence" value="ECO:0007669"/>
    <property type="project" value="TreeGrafter"/>
</dbReference>
<dbReference type="GO" id="GO:0012505">
    <property type="term" value="C:endomembrane system"/>
    <property type="evidence" value="ECO:0007669"/>
    <property type="project" value="UniProtKB-SubCell"/>
</dbReference>
<dbReference type="STRING" id="659014.SAMN04487996_122117"/>
<feature type="transmembrane region" description="Helical" evidence="6">
    <location>
        <begin position="183"/>
        <end position="202"/>
    </location>
</feature>
<dbReference type="InterPro" id="IPR003945">
    <property type="entry name" value="NU5C-like"/>
</dbReference>
<evidence type="ECO:0000256" key="4">
    <source>
        <dbReference type="ARBA" id="ARBA00023136"/>
    </source>
</evidence>
<feature type="transmembrane region" description="Helical" evidence="6">
    <location>
        <begin position="157"/>
        <end position="177"/>
    </location>
</feature>
<dbReference type="RefSeq" id="WP_090156743.1">
    <property type="nucleotide sequence ID" value="NZ_FNAN01000022.1"/>
</dbReference>
<sequence>MFWNDFHFDGLTLAYLATGLATTLLAFGIGRSTFRGQKQWPRFVCTTLLFCAGYGLVVFSGGLKTLLLGWEIMGIASFLLMILHREFKQGISAKAFFIYRLGDVGLLLAMWASHHLWRENTTLISFLLVATASMQSSQLPLSSWLPQALENSTTASGILLTTLTAQMGVFLLLRTYPFWEHQFSVRVMIALLGVAAAALAAGFARVQSSVKRRIAYVSMAHTGLIFIEVAAGFKSLALIHIAANAFLAAYRLLVQPPLVAAGMGGRTISNSRTWEDRLPKKLKYTIYMLYTKEWGVYSRLSKYLRSSHHLC</sequence>
<dbReference type="PANTHER" id="PTHR42829">
    <property type="entry name" value="NADH-UBIQUINONE OXIDOREDUCTASE CHAIN 5"/>
    <property type="match status" value="1"/>
</dbReference>
<evidence type="ECO:0000313" key="9">
    <source>
        <dbReference type="Proteomes" id="UP000198748"/>
    </source>
</evidence>
<proteinExistence type="predicted"/>
<feature type="transmembrane region" description="Helical" evidence="6">
    <location>
        <begin position="42"/>
        <end position="61"/>
    </location>
</feature>
<dbReference type="GO" id="GO:0016020">
    <property type="term" value="C:membrane"/>
    <property type="evidence" value="ECO:0007669"/>
    <property type="project" value="UniProtKB-SubCell"/>
</dbReference>
<name>A0A1G7WNS4_9BACT</name>
<dbReference type="AlphaFoldDB" id="A0A1G7WNS4"/>
<gene>
    <name evidence="8" type="ORF">SAMN04487996_122117</name>
</gene>
<dbReference type="GO" id="GO:0008137">
    <property type="term" value="F:NADH dehydrogenase (ubiquinone) activity"/>
    <property type="evidence" value="ECO:0007669"/>
    <property type="project" value="InterPro"/>
</dbReference>
<evidence type="ECO:0000256" key="5">
    <source>
        <dbReference type="RuleBase" id="RU000320"/>
    </source>
</evidence>
<feature type="transmembrane region" description="Helical" evidence="6">
    <location>
        <begin position="67"/>
        <end position="84"/>
    </location>
</feature>
<keyword evidence="4 6" id="KW-0472">Membrane</keyword>
<dbReference type="GO" id="GO:0003954">
    <property type="term" value="F:NADH dehydrogenase activity"/>
    <property type="evidence" value="ECO:0007669"/>
    <property type="project" value="TreeGrafter"/>
</dbReference>
<evidence type="ECO:0000259" key="7">
    <source>
        <dbReference type="Pfam" id="PF00361"/>
    </source>
</evidence>
<dbReference type="PANTHER" id="PTHR42829:SF2">
    <property type="entry name" value="NADH-UBIQUINONE OXIDOREDUCTASE CHAIN 5"/>
    <property type="match status" value="1"/>
</dbReference>
<evidence type="ECO:0000313" key="8">
    <source>
        <dbReference type="EMBL" id="SDG73592.1"/>
    </source>
</evidence>
<keyword evidence="3 6" id="KW-1133">Transmembrane helix</keyword>
<keyword evidence="9" id="KW-1185">Reference proteome</keyword>
<accession>A0A1G7WNS4</accession>
<evidence type="ECO:0000256" key="3">
    <source>
        <dbReference type="ARBA" id="ARBA00022989"/>
    </source>
</evidence>
<feature type="transmembrane region" description="Helical" evidence="6">
    <location>
        <begin position="12"/>
        <end position="30"/>
    </location>
</feature>
<dbReference type="InterPro" id="IPR001750">
    <property type="entry name" value="ND/Mrp_TM"/>
</dbReference>
<feature type="transmembrane region" description="Helical" evidence="6">
    <location>
        <begin position="214"/>
        <end position="231"/>
    </location>
</feature>
<feature type="transmembrane region" description="Helical" evidence="6">
    <location>
        <begin position="96"/>
        <end position="117"/>
    </location>
</feature>
<dbReference type="OrthoDB" id="9807568at2"/>
<evidence type="ECO:0000256" key="1">
    <source>
        <dbReference type="ARBA" id="ARBA00004127"/>
    </source>
</evidence>
<keyword evidence="2 5" id="KW-0812">Transmembrane</keyword>